<dbReference type="InterPro" id="IPR003661">
    <property type="entry name" value="HisK_dim/P_dom"/>
</dbReference>
<dbReference type="InterPro" id="IPR036097">
    <property type="entry name" value="HisK_dim/P_sf"/>
</dbReference>
<evidence type="ECO:0000256" key="7">
    <source>
        <dbReference type="ARBA" id="ARBA00022777"/>
    </source>
</evidence>
<comment type="subcellular location">
    <subcellularLocation>
        <location evidence="2">Cell membrane</location>
        <topology evidence="2">Multi-pass membrane protein</topology>
    </subcellularLocation>
</comment>
<dbReference type="SUPFAM" id="SSF55874">
    <property type="entry name" value="ATPase domain of HSP90 chaperone/DNA topoisomerase II/histidine kinase"/>
    <property type="match status" value="1"/>
</dbReference>
<keyword evidence="6" id="KW-0547">Nucleotide-binding</keyword>
<comment type="catalytic activity">
    <reaction evidence="1">
        <text>ATP + protein L-histidine = ADP + protein N-phospho-L-histidine.</text>
        <dbReference type="EC" id="2.7.13.3"/>
    </reaction>
</comment>
<dbReference type="GO" id="GO:0016301">
    <property type="term" value="F:kinase activity"/>
    <property type="evidence" value="ECO:0007669"/>
    <property type="project" value="UniProtKB-KW"/>
</dbReference>
<dbReference type="RefSeq" id="WP_413257360.1">
    <property type="nucleotide sequence ID" value="NZ_JBHFNS010000046.1"/>
</dbReference>
<comment type="caution">
    <text evidence="10">The sequence shown here is derived from an EMBL/GenBank/DDBJ whole genome shotgun (WGS) entry which is preliminary data.</text>
</comment>
<feature type="domain" description="Histidine kinase" evidence="9">
    <location>
        <begin position="282"/>
        <end position="508"/>
    </location>
</feature>
<dbReference type="Gene3D" id="3.30.565.10">
    <property type="entry name" value="Histidine kinase-like ATPase, C-terminal domain"/>
    <property type="match status" value="1"/>
</dbReference>
<dbReference type="Pfam" id="PF00512">
    <property type="entry name" value="HisKA"/>
    <property type="match status" value="1"/>
</dbReference>
<evidence type="ECO:0000256" key="1">
    <source>
        <dbReference type="ARBA" id="ARBA00000085"/>
    </source>
</evidence>
<evidence type="ECO:0000256" key="2">
    <source>
        <dbReference type="ARBA" id="ARBA00004651"/>
    </source>
</evidence>
<evidence type="ECO:0000256" key="3">
    <source>
        <dbReference type="ARBA" id="ARBA00012438"/>
    </source>
</evidence>
<evidence type="ECO:0000256" key="8">
    <source>
        <dbReference type="ARBA" id="ARBA00022840"/>
    </source>
</evidence>
<organism evidence="10 11">
    <name type="scientific">Floridaenema fluviatile BLCC-F154</name>
    <dbReference type="NCBI Taxonomy" id="3153640"/>
    <lineage>
        <taxon>Bacteria</taxon>
        <taxon>Bacillati</taxon>
        <taxon>Cyanobacteriota</taxon>
        <taxon>Cyanophyceae</taxon>
        <taxon>Oscillatoriophycideae</taxon>
        <taxon>Aerosakkonematales</taxon>
        <taxon>Aerosakkonemataceae</taxon>
        <taxon>Floridanema</taxon>
        <taxon>Floridanema fluviatile</taxon>
    </lineage>
</organism>
<keyword evidence="8" id="KW-0067">ATP-binding</keyword>
<dbReference type="InterPro" id="IPR036890">
    <property type="entry name" value="HATPase_C_sf"/>
</dbReference>
<proteinExistence type="predicted"/>
<dbReference type="InterPro" id="IPR005467">
    <property type="entry name" value="His_kinase_dom"/>
</dbReference>
<evidence type="ECO:0000313" key="11">
    <source>
        <dbReference type="Proteomes" id="UP001576776"/>
    </source>
</evidence>
<dbReference type="EC" id="2.7.13.3" evidence="3"/>
<evidence type="ECO:0000256" key="5">
    <source>
        <dbReference type="ARBA" id="ARBA00022679"/>
    </source>
</evidence>
<accession>A0ABV4YBG8</accession>
<dbReference type="EMBL" id="JBHFNS010000046">
    <property type="protein sequence ID" value="MFB2935858.1"/>
    <property type="molecule type" value="Genomic_DNA"/>
</dbReference>
<keyword evidence="7 10" id="KW-0418">Kinase</keyword>
<keyword evidence="4" id="KW-0472">Membrane</keyword>
<dbReference type="PANTHER" id="PTHR44936:SF10">
    <property type="entry name" value="SENSOR PROTEIN RSTB"/>
    <property type="match status" value="1"/>
</dbReference>
<sequence>MQKWLLPTLSEILAETTEKSALDVVLSNDGRAKEQSSTNQATLQHLKAEREWFGAIAALEKLLRTHWVFDENSVNEDRASSLTQGLILTGPLPILSDPTLSHYFPTWIFSAQLGKPWGWMPFQLPPAKENQTQNSDRSNSLPLLPGDPLASEQFCLVFTTNFSLVMVLGDDRQGNPAFLFSFEPEVVQQAWDSLRLRMLLTCPHQIGELDTLVHRFAPIAPDYRTVMQFSRLLLKYLPESEEQEQNDSPKSKIQNAKSLDSSLNSKAKIQNLNSNEVELLQAFAHEVKTPLATIRTFTRLLLRRKDLAPDIIKRLEVIDHECTEQIERMELLFQAAEMETADAAETPVYLTTTSLSQVFQESIPRWQKQAVRRSQTLDVLLPQQMPTVVSDPTMLERILTSLIDNFTRSLPAGSHIQVQVMPAGNQLKLQLLTHTNGLDNNGDGKSSANHHSKRKLIGQLLTFQPETGSLCLSHNVTKSLFQALGGKLIVRERPEQGEVFTIFLPTGESQVK</sequence>
<dbReference type="CDD" id="cd00082">
    <property type="entry name" value="HisKA"/>
    <property type="match status" value="1"/>
</dbReference>
<dbReference type="Proteomes" id="UP001576776">
    <property type="component" value="Unassembled WGS sequence"/>
</dbReference>
<evidence type="ECO:0000259" key="9">
    <source>
        <dbReference type="PROSITE" id="PS50109"/>
    </source>
</evidence>
<dbReference type="Gene3D" id="1.10.287.130">
    <property type="match status" value="1"/>
</dbReference>
<protein>
    <recommendedName>
        <fullName evidence="3">histidine kinase</fullName>
        <ecNumber evidence="3">2.7.13.3</ecNumber>
    </recommendedName>
</protein>
<dbReference type="PROSITE" id="PS50109">
    <property type="entry name" value="HIS_KIN"/>
    <property type="match status" value="1"/>
</dbReference>
<reference evidence="10 11" key="1">
    <citation type="submission" date="2024-09" db="EMBL/GenBank/DDBJ databases">
        <title>Floridaenema gen nov. (Aerosakkonemataceae, Aerosakkonematales ord. nov., Cyanobacteria) from benthic tropical and subtropical fresh waters, with the description of four new species.</title>
        <authorList>
            <person name="Moretto J.A."/>
            <person name="Berthold D.E."/>
            <person name="Lefler F.W."/>
            <person name="Huang I.-S."/>
            <person name="Laughinghouse H. IV."/>
        </authorList>
    </citation>
    <scope>NUCLEOTIDE SEQUENCE [LARGE SCALE GENOMIC DNA]</scope>
    <source>
        <strain evidence="10 11">BLCC-F154</strain>
    </source>
</reference>
<evidence type="ECO:0000313" key="10">
    <source>
        <dbReference type="EMBL" id="MFB2935858.1"/>
    </source>
</evidence>
<name>A0ABV4YBG8_9CYAN</name>
<evidence type="ECO:0000256" key="6">
    <source>
        <dbReference type="ARBA" id="ARBA00022741"/>
    </source>
</evidence>
<dbReference type="SUPFAM" id="SSF47384">
    <property type="entry name" value="Homodimeric domain of signal transducing histidine kinase"/>
    <property type="match status" value="1"/>
</dbReference>
<evidence type="ECO:0000256" key="4">
    <source>
        <dbReference type="ARBA" id="ARBA00022475"/>
    </source>
</evidence>
<dbReference type="PANTHER" id="PTHR44936">
    <property type="entry name" value="SENSOR PROTEIN CREC"/>
    <property type="match status" value="1"/>
</dbReference>
<dbReference type="InterPro" id="IPR050980">
    <property type="entry name" value="2C_sensor_his_kinase"/>
</dbReference>
<keyword evidence="5" id="KW-0808">Transferase</keyword>
<keyword evidence="11" id="KW-1185">Reference proteome</keyword>
<keyword evidence="4" id="KW-1003">Cell membrane</keyword>
<gene>
    <name evidence="10" type="ORF">ACE1B6_11450</name>
</gene>